<gene>
    <name evidence="2" type="ORF">CY34DRAFT_540590</name>
</gene>
<feature type="compositionally biased region" description="Basic and acidic residues" evidence="1">
    <location>
        <begin position="307"/>
        <end position="317"/>
    </location>
</feature>
<dbReference type="HOGENOM" id="CLU_023462_0_0_1"/>
<reference evidence="2 3" key="1">
    <citation type="submission" date="2014-04" db="EMBL/GenBank/DDBJ databases">
        <authorList>
            <consortium name="DOE Joint Genome Institute"/>
            <person name="Kuo A."/>
            <person name="Ruytinx J."/>
            <person name="Rineau F."/>
            <person name="Colpaert J."/>
            <person name="Kohler A."/>
            <person name="Nagy L.G."/>
            <person name="Floudas D."/>
            <person name="Copeland A."/>
            <person name="Barry K.W."/>
            <person name="Cichocki N."/>
            <person name="Veneault-Fourrey C."/>
            <person name="LaButti K."/>
            <person name="Lindquist E.A."/>
            <person name="Lipzen A."/>
            <person name="Lundell T."/>
            <person name="Morin E."/>
            <person name="Murat C."/>
            <person name="Sun H."/>
            <person name="Tunlid A."/>
            <person name="Henrissat B."/>
            <person name="Grigoriev I.V."/>
            <person name="Hibbett D.S."/>
            <person name="Martin F."/>
            <person name="Nordberg H.P."/>
            <person name="Cantor M.N."/>
            <person name="Hua S.X."/>
        </authorList>
    </citation>
    <scope>NUCLEOTIDE SEQUENCE [LARGE SCALE GENOMIC DNA]</scope>
    <source>
        <strain evidence="2 3">UH-Slu-Lm8-n1</strain>
    </source>
</reference>
<reference evidence="3" key="2">
    <citation type="submission" date="2015-01" db="EMBL/GenBank/DDBJ databases">
        <title>Evolutionary Origins and Diversification of the Mycorrhizal Mutualists.</title>
        <authorList>
            <consortium name="DOE Joint Genome Institute"/>
            <consortium name="Mycorrhizal Genomics Consortium"/>
            <person name="Kohler A."/>
            <person name="Kuo A."/>
            <person name="Nagy L.G."/>
            <person name="Floudas D."/>
            <person name="Copeland A."/>
            <person name="Barry K.W."/>
            <person name="Cichocki N."/>
            <person name="Veneault-Fourrey C."/>
            <person name="LaButti K."/>
            <person name="Lindquist E.A."/>
            <person name="Lipzen A."/>
            <person name="Lundell T."/>
            <person name="Morin E."/>
            <person name="Murat C."/>
            <person name="Riley R."/>
            <person name="Ohm R."/>
            <person name="Sun H."/>
            <person name="Tunlid A."/>
            <person name="Henrissat B."/>
            <person name="Grigoriev I.V."/>
            <person name="Hibbett D.S."/>
            <person name="Martin F."/>
        </authorList>
    </citation>
    <scope>NUCLEOTIDE SEQUENCE [LARGE SCALE GENOMIC DNA]</scope>
    <source>
        <strain evidence="3">UH-Slu-Lm8-n1</strain>
    </source>
</reference>
<feature type="region of interest" description="Disordered" evidence="1">
    <location>
        <begin position="407"/>
        <end position="464"/>
    </location>
</feature>
<organism evidence="2 3">
    <name type="scientific">Suillus luteus UH-Slu-Lm8-n1</name>
    <dbReference type="NCBI Taxonomy" id="930992"/>
    <lineage>
        <taxon>Eukaryota</taxon>
        <taxon>Fungi</taxon>
        <taxon>Dikarya</taxon>
        <taxon>Basidiomycota</taxon>
        <taxon>Agaricomycotina</taxon>
        <taxon>Agaricomycetes</taxon>
        <taxon>Agaricomycetidae</taxon>
        <taxon>Boletales</taxon>
        <taxon>Suillineae</taxon>
        <taxon>Suillaceae</taxon>
        <taxon>Suillus</taxon>
    </lineage>
</organism>
<accession>A0A0D0BQH0</accession>
<feature type="compositionally biased region" description="Basic and acidic residues" evidence="1">
    <location>
        <begin position="328"/>
        <end position="337"/>
    </location>
</feature>
<feature type="compositionally biased region" description="Low complexity" evidence="1">
    <location>
        <begin position="423"/>
        <end position="444"/>
    </location>
</feature>
<evidence type="ECO:0000313" key="3">
    <source>
        <dbReference type="Proteomes" id="UP000054485"/>
    </source>
</evidence>
<feature type="compositionally biased region" description="Low complexity" evidence="1">
    <location>
        <begin position="15"/>
        <end position="38"/>
    </location>
</feature>
<feature type="region of interest" description="Disordered" evidence="1">
    <location>
        <begin position="1"/>
        <end position="99"/>
    </location>
</feature>
<name>A0A0D0BQH0_9AGAM</name>
<dbReference type="OrthoDB" id="3269821at2759"/>
<keyword evidence="3" id="KW-1185">Reference proteome</keyword>
<evidence type="ECO:0000256" key="1">
    <source>
        <dbReference type="SAM" id="MobiDB-lite"/>
    </source>
</evidence>
<sequence length="718" mass="79766">MLLPFLSMDPYVERTPSLTNSDSSRSSTSSDPVSMDPPVLTDRDRPLPSIPRKLSRKSYHIPFPTPSERPAYPNDSLRPVRRPSLVQDRPPQPASSSAKSFAWKRMHRAVVHSLKQPHIFACLLQFIQWPDLYTLLSTCVDMKHLWDTPDFRDVILSHFVPGYSYALRHRDFSKHQDLDISLQDLDLLLISQRVPLHQYPVHALRSISSLPPSRDYDATTAKLTHKLAILCLTHSRFVLLLQSLVHSSPLPLPIDNDSQFQPPRFPSASPSLPHGLRELTFPAPLSFVPDGSEKAPSSAYSSFTGLDQRRSVSRPRDQANGSQLSHDPMPRSRDLSKSRTSTDFNSSISQRKQRKLSIFGGRNPPPPPPSEPRSLKYYDARWRRTIAGMPPPVPALATYSNNRNFMSEDDIRKSVTRTHRRTGSSGTSSASSSASGSSPSPQFSRRGRQDAVALSTSSPHDLHMATSRTRAPVLRVFVPCTGLIPAAISLCEQQLIDNGLWEYLSIGDIVCNFGYVPAGPETDETSSSSQESERGAPRRSWLLYNGESLVPFVPPAPPPVDDCLSLPSPLYYSHIMPSHVHPLFAFAPPGGGGVPELNLVQTTELVRSPQSRGGWAAAKKHMWVARARVGMGFVDVDDGLGEGWRGEWVLETEGTREGRQTLVDCLSGNAGEVFVWEFVREKSGGGRLWLKLVRPLQPPSDSSVDLHRLRPLRTSIDV</sequence>
<dbReference type="EMBL" id="KN835174">
    <property type="protein sequence ID" value="KIK45343.1"/>
    <property type="molecule type" value="Genomic_DNA"/>
</dbReference>
<proteinExistence type="predicted"/>
<dbReference type="InParanoid" id="A0A0D0BQH0"/>
<evidence type="ECO:0000313" key="2">
    <source>
        <dbReference type="EMBL" id="KIK45343.1"/>
    </source>
</evidence>
<feature type="compositionally biased region" description="Polar residues" evidence="1">
    <location>
        <begin position="338"/>
        <end position="350"/>
    </location>
</feature>
<feature type="region of interest" description="Disordered" evidence="1">
    <location>
        <begin position="287"/>
        <end position="375"/>
    </location>
</feature>
<protein>
    <submittedName>
        <fullName evidence="2">Uncharacterized protein</fullName>
    </submittedName>
</protein>
<dbReference type="Proteomes" id="UP000054485">
    <property type="component" value="Unassembled WGS sequence"/>
</dbReference>
<dbReference type="AlphaFoldDB" id="A0A0D0BQH0"/>